<proteinExistence type="predicted"/>
<dbReference type="AlphaFoldDB" id="A0A844B954"/>
<sequence length="72" mass="7448">MARRLSPPTRGQALRALKAGGAALAEAPGAGKGKRDSRIRRDAATTTAGQVVICRLSPEVIGVFDVLCTQMG</sequence>
<accession>A0A844B954</accession>
<name>A0A844B954_9RHOB</name>
<comment type="caution">
    <text evidence="1">The sequence shown here is derived from an EMBL/GenBank/DDBJ whole genome shotgun (WGS) entry which is preliminary data.</text>
</comment>
<dbReference type="Proteomes" id="UP000466730">
    <property type="component" value="Unassembled WGS sequence"/>
</dbReference>
<protein>
    <submittedName>
        <fullName evidence="1">Uncharacterized protein</fullName>
    </submittedName>
</protein>
<dbReference type="EMBL" id="WJPO01000048">
    <property type="protein sequence ID" value="MRH22871.1"/>
    <property type="molecule type" value="Genomic_DNA"/>
</dbReference>
<dbReference type="RefSeq" id="WP_153750125.1">
    <property type="nucleotide sequence ID" value="NZ_BAAADI010000001.1"/>
</dbReference>
<evidence type="ECO:0000313" key="1">
    <source>
        <dbReference type="EMBL" id="MRH22871.1"/>
    </source>
</evidence>
<gene>
    <name evidence="1" type="ORF">GH815_18025</name>
</gene>
<organism evidence="1 2">
    <name type="scientific">Rhodovulum strictum</name>
    <dbReference type="NCBI Taxonomy" id="58314"/>
    <lineage>
        <taxon>Bacteria</taxon>
        <taxon>Pseudomonadati</taxon>
        <taxon>Pseudomonadota</taxon>
        <taxon>Alphaproteobacteria</taxon>
        <taxon>Rhodobacterales</taxon>
        <taxon>Paracoccaceae</taxon>
        <taxon>Rhodovulum</taxon>
    </lineage>
</organism>
<reference evidence="1 2" key="1">
    <citation type="submission" date="2019-11" db="EMBL/GenBank/DDBJ databases">
        <title>Draft Whole-Genome sequence of the marine photosynthetic bacterium Rhodovulum strictum DSM 11289.</title>
        <authorList>
            <person name="Kyndt J.A."/>
            <person name="Meyer T.E."/>
        </authorList>
    </citation>
    <scope>NUCLEOTIDE SEQUENCE [LARGE SCALE GENOMIC DNA]</scope>
    <source>
        <strain evidence="1 2">DSM 11289</strain>
    </source>
</reference>
<keyword evidence="2" id="KW-1185">Reference proteome</keyword>
<evidence type="ECO:0000313" key="2">
    <source>
        <dbReference type="Proteomes" id="UP000466730"/>
    </source>
</evidence>